<evidence type="ECO:0000256" key="13">
    <source>
        <dbReference type="ARBA" id="ARBA00023316"/>
    </source>
</evidence>
<evidence type="ECO:0000256" key="14">
    <source>
        <dbReference type="ARBA" id="ARBA00032370"/>
    </source>
</evidence>
<keyword evidence="5" id="KW-0328">Glycosyltransferase</keyword>
<feature type="transmembrane region" description="Helical" evidence="21">
    <location>
        <begin position="87"/>
        <end position="104"/>
    </location>
</feature>
<comment type="catalytic activity">
    <reaction evidence="20">
        <text>[GlcNAc-(1-&gt;4)-Mur2Ac(oyl-L-Ala-gamma-D-Glu-L-Lys-D-Ala-D-Ala)](n)-di-trans,octa-cis-undecaprenyl diphosphate + beta-D-GlcNAc-(1-&gt;4)-Mur2Ac(oyl-L-Ala-gamma-D-Glu-L-Lys-D-Ala-D-Ala)-di-trans,octa-cis-undecaprenyl diphosphate = [GlcNAc-(1-&gt;4)-Mur2Ac(oyl-L-Ala-gamma-D-Glu-L-Lys-D-Ala-D-Ala)](n+1)-di-trans,octa-cis-undecaprenyl diphosphate + di-trans,octa-cis-undecaprenyl diphosphate + H(+)</text>
        <dbReference type="Rhea" id="RHEA:23708"/>
        <dbReference type="Rhea" id="RHEA-COMP:9602"/>
        <dbReference type="Rhea" id="RHEA-COMP:9603"/>
        <dbReference type="ChEBI" id="CHEBI:15378"/>
        <dbReference type="ChEBI" id="CHEBI:58405"/>
        <dbReference type="ChEBI" id="CHEBI:60033"/>
        <dbReference type="ChEBI" id="CHEBI:78435"/>
        <dbReference type="EC" id="2.4.99.28"/>
    </reaction>
</comment>
<dbReference type="GO" id="GO:0051301">
    <property type="term" value="P:cell division"/>
    <property type="evidence" value="ECO:0007669"/>
    <property type="project" value="UniProtKB-KW"/>
</dbReference>
<evidence type="ECO:0000256" key="9">
    <source>
        <dbReference type="ARBA" id="ARBA00022984"/>
    </source>
</evidence>
<organism evidence="22 23">
    <name type="scientific">Sneathiella litorea</name>
    <dbReference type="NCBI Taxonomy" id="2606216"/>
    <lineage>
        <taxon>Bacteria</taxon>
        <taxon>Pseudomonadati</taxon>
        <taxon>Pseudomonadota</taxon>
        <taxon>Alphaproteobacteria</taxon>
        <taxon>Sneathiellales</taxon>
        <taxon>Sneathiellaceae</taxon>
        <taxon>Sneathiella</taxon>
    </lineage>
</organism>
<dbReference type="GO" id="GO:0005886">
    <property type="term" value="C:plasma membrane"/>
    <property type="evidence" value="ECO:0007669"/>
    <property type="project" value="UniProtKB-SubCell"/>
</dbReference>
<comment type="subcellular location">
    <subcellularLocation>
        <location evidence="1">Cell membrane</location>
        <topology evidence="1">Multi-pass membrane protein</topology>
    </subcellularLocation>
</comment>
<evidence type="ECO:0000313" key="22">
    <source>
        <dbReference type="EMBL" id="MZR32485.1"/>
    </source>
</evidence>
<dbReference type="GO" id="GO:0008360">
    <property type="term" value="P:regulation of cell shape"/>
    <property type="evidence" value="ECO:0007669"/>
    <property type="project" value="UniProtKB-KW"/>
</dbReference>
<keyword evidence="13" id="KW-0961">Cell wall biogenesis/degradation</keyword>
<evidence type="ECO:0000256" key="7">
    <source>
        <dbReference type="ARBA" id="ARBA00022692"/>
    </source>
</evidence>
<sequence>MTTFTRLDRSVVGSWWWTVDRWTLVAVGLLVAMGGVMVLAASPAIAARLNLDSFHFVRRQFMYLPMAVMMIFAISLLSPLWVRRLAVVSFGFFSLLTIATLLVGPEVKGAHRWLQFGSFTLQPTEFLKPSFAVVAAWMFAEQRRSDEIPGNLISIALFVFVVSLLLLQPDVGMTLVVCAVWFAQFFLAGLPIIWVVMFVVVGIVSAAAAYSLFPHVASRVDRFMDPSGGGNYQIERAMEAFQTGGFLGVGPGDGSVKRQLPDAHTDFIFAVLGEEFGVVVCLLVVALFAFIVLRGFSRLLEEKNFFVVLAAAGLLTQFGLQAVINIGVNLRLMPTKGMTLPFISYGGSSMFALALLMGMLLALSRRRAGTGELR</sequence>
<dbReference type="EC" id="2.4.99.28" evidence="19"/>
<keyword evidence="23" id="KW-1185">Reference proteome</keyword>
<evidence type="ECO:0000256" key="15">
    <source>
        <dbReference type="ARBA" id="ARBA00033270"/>
    </source>
</evidence>
<evidence type="ECO:0000313" key="23">
    <source>
        <dbReference type="Proteomes" id="UP000476030"/>
    </source>
</evidence>
<proteinExistence type="inferred from homology"/>
<evidence type="ECO:0000256" key="18">
    <source>
        <dbReference type="ARBA" id="ARBA00041418"/>
    </source>
</evidence>
<keyword evidence="11 21" id="KW-0472">Membrane</keyword>
<evidence type="ECO:0000256" key="21">
    <source>
        <dbReference type="SAM" id="Phobius"/>
    </source>
</evidence>
<dbReference type="NCBIfam" id="TIGR02614">
    <property type="entry name" value="ftsW"/>
    <property type="match status" value="1"/>
</dbReference>
<dbReference type="GO" id="GO:0032153">
    <property type="term" value="C:cell division site"/>
    <property type="evidence" value="ECO:0007669"/>
    <property type="project" value="TreeGrafter"/>
</dbReference>
<evidence type="ECO:0000256" key="5">
    <source>
        <dbReference type="ARBA" id="ARBA00022676"/>
    </source>
</evidence>
<evidence type="ECO:0000256" key="20">
    <source>
        <dbReference type="ARBA" id="ARBA00049902"/>
    </source>
</evidence>
<evidence type="ECO:0000256" key="4">
    <source>
        <dbReference type="ARBA" id="ARBA00022618"/>
    </source>
</evidence>
<dbReference type="AlphaFoldDB" id="A0A6L8WBN9"/>
<dbReference type="GO" id="GO:0009252">
    <property type="term" value="P:peptidoglycan biosynthetic process"/>
    <property type="evidence" value="ECO:0007669"/>
    <property type="project" value="UniProtKB-KW"/>
</dbReference>
<keyword evidence="7 21" id="KW-0812">Transmembrane</keyword>
<keyword evidence="3" id="KW-1003">Cell membrane</keyword>
<comment type="similarity">
    <text evidence="16">Belongs to the SEDS family. FtsW subfamily.</text>
</comment>
<evidence type="ECO:0000256" key="12">
    <source>
        <dbReference type="ARBA" id="ARBA00023306"/>
    </source>
</evidence>
<evidence type="ECO:0000256" key="2">
    <source>
        <dbReference type="ARBA" id="ARBA00004752"/>
    </source>
</evidence>
<accession>A0A6L8WBN9</accession>
<gene>
    <name evidence="22" type="primary">ftsW</name>
    <name evidence="22" type="ORF">GQE98_17730</name>
</gene>
<feature type="transmembrane region" description="Helical" evidence="21">
    <location>
        <begin position="305"/>
        <end position="330"/>
    </location>
</feature>
<dbReference type="GO" id="GO:0071555">
    <property type="term" value="P:cell wall organization"/>
    <property type="evidence" value="ECO:0007669"/>
    <property type="project" value="UniProtKB-KW"/>
</dbReference>
<keyword evidence="12" id="KW-0131">Cell cycle</keyword>
<dbReference type="RefSeq" id="WP_161317247.1">
    <property type="nucleotide sequence ID" value="NZ_WTUW01000009.1"/>
</dbReference>
<keyword evidence="8" id="KW-0133">Cell shape</keyword>
<keyword evidence="9" id="KW-0573">Peptidoglycan synthesis</keyword>
<evidence type="ECO:0000256" key="19">
    <source>
        <dbReference type="ARBA" id="ARBA00044770"/>
    </source>
</evidence>
<keyword evidence="10 21" id="KW-1133">Transmembrane helix</keyword>
<feature type="transmembrane region" description="Helical" evidence="21">
    <location>
        <begin position="342"/>
        <end position="364"/>
    </location>
</feature>
<evidence type="ECO:0000256" key="6">
    <source>
        <dbReference type="ARBA" id="ARBA00022679"/>
    </source>
</evidence>
<evidence type="ECO:0000256" key="11">
    <source>
        <dbReference type="ARBA" id="ARBA00023136"/>
    </source>
</evidence>
<dbReference type="Proteomes" id="UP000476030">
    <property type="component" value="Unassembled WGS sequence"/>
</dbReference>
<name>A0A6L8WBN9_9PROT</name>
<evidence type="ECO:0000256" key="17">
    <source>
        <dbReference type="ARBA" id="ARBA00041185"/>
    </source>
</evidence>
<comment type="caution">
    <text evidence="22">The sequence shown here is derived from an EMBL/GenBank/DDBJ whole genome shotgun (WGS) entry which is preliminary data.</text>
</comment>
<dbReference type="GO" id="GO:0008955">
    <property type="term" value="F:peptidoglycan glycosyltransferase activity"/>
    <property type="evidence" value="ECO:0007669"/>
    <property type="project" value="UniProtKB-EC"/>
</dbReference>
<comment type="pathway">
    <text evidence="2">Cell wall biogenesis; peptidoglycan biosynthesis.</text>
</comment>
<dbReference type="EMBL" id="WTUW01000009">
    <property type="protein sequence ID" value="MZR32485.1"/>
    <property type="molecule type" value="Genomic_DNA"/>
</dbReference>
<dbReference type="PROSITE" id="PS00428">
    <property type="entry name" value="FTSW_RODA_SPOVE"/>
    <property type="match status" value="1"/>
</dbReference>
<protein>
    <recommendedName>
        <fullName evidence="17">Probable peptidoglycan glycosyltransferase FtsW</fullName>
        <ecNumber evidence="19">2.4.99.28</ecNumber>
    </recommendedName>
    <alternativeName>
        <fullName evidence="18">Cell division protein FtsW</fullName>
    </alternativeName>
    <alternativeName>
        <fullName evidence="15">Cell wall polymerase</fullName>
    </alternativeName>
    <alternativeName>
        <fullName evidence="14">Peptidoglycan polymerase</fullName>
    </alternativeName>
</protein>
<dbReference type="PANTHER" id="PTHR30474">
    <property type="entry name" value="CELL CYCLE PROTEIN"/>
    <property type="match status" value="1"/>
</dbReference>
<dbReference type="InterPro" id="IPR001182">
    <property type="entry name" value="FtsW/RodA"/>
</dbReference>
<feature type="transmembrane region" description="Helical" evidence="21">
    <location>
        <begin position="61"/>
        <end position="81"/>
    </location>
</feature>
<evidence type="ECO:0000256" key="16">
    <source>
        <dbReference type="ARBA" id="ARBA00038053"/>
    </source>
</evidence>
<dbReference type="PANTHER" id="PTHR30474:SF2">
    <property type="entry name" value="PEPTIDOGLYCAN GLYCOSYLTRANSFERASE FTSW-RELATED"/>
    <property type="match status" value="1"/>
</dbReference>
<dbReference type="GO" id="GO:0015648">
    <property type="term" value="F:lipid-linked peptidoglycan transporter activity"/>
    <property type="evidence" value="ECO:0007669"/>
    <property type="project" value="TreeGrafter"/>
</dbReference>
<keyword evidence="6" id="KW-0808">Transferase</keyword>
<keyword evidence="4" id="KW-0132">Cell division</keyword>
<evidence type="ECO:0000256" key="8">
    <source>
        <dbReference type="ARBA" id="ARBA00022960"/>
    </source>
</evidence>
<feature type="transmembrane region" description="Helical" evidence="21">
    <location>
        <begin position="148"/>
        <end position="167"/>
    </location>
</feature>
<dbReference type="Pfam" id="PF01098">
    <property type="entry name" value="FTSW_RODA_SPOVE"/>
    <property type="match status" value="1"/>
</dbReference>
<dbReference type="InterPro" id="IPR018365">
    <property type="entry name" value="Cell_cycle_FtsW-rel_CS"/>
</dbReference>
<feature type="transmembrane region" description="Helical" evidence="21">
    <location>
        <begin position="267"/>
        <end position="293"/>
    </location>
</feature>
<reference evidence="22 23" key="1">
    <citation type="submission" date="2019-12" db="EMBL/GenBank/DDBJ databases">
        <title>Snethiella sp. nov. sp. isolated from sea sand.</title>
        <authorList>
            <person name="Kim J."/>
            <person name="Jeong S.E."/>
            <person name="Jung H.S."/>
            <person name="Jeon C.O."/>
        </authorList>
    </citation>
    <scope>NUCLEOTIDE SEQUENCE [LARGE SCALE GENOMIC DNA]</scope>
    <source>
        <strain evidence="22 23">DP05</strain>
    </source>
</reference>
<evidence type="ECO:0000256" key="10">
    <source>
        <dbReference type="ARBA" id="ARBA00022989"/>
    </source>
</evidence>
<evidence type="ECO:0000256" key="1">
    <source>
        <dbReference type="ARBA" id="ARBA00004651"/>
    </source>
</evidence>
<feature type="transmembrane region" description="Helical" evidence="21">
    <location>
        <begin position="173"/>
        <end position="190"/>
    </location>
</feature>
<evidence type="ECO:0000256" key="3">
    <source>
        <dbReference type="ARBA" id="ARBA00022475"/>
    </source>
</evidence>
<feature type="transmembrane region" description="Helical" evidence="21">
    <location>
        <begin position="22"/>
        <end position="49"/>
    </location>
</feature>
<feature type="transmembrane region" description="Helical" evidence="21">
    <location>
        <begin position="195"/>
        <end position="213"/>
    </location>
</feature>
<dbReference type="InterPro" id="IPR013437">
    <property type="entry name" value="FtsW"/>
</dbReference>